<evidence type="ECO:0000256" key="9">
    <source>
        <dbReference type="RuleBase" id="RU003346"/>
    </source>
</evidence>
<evidence type="ECO:0000313" key="12">
    <source>
        <dbReference type="EMBL" id="OUI93738.1"/>
    </source>
</evidence>
<dbReference type="SUPFAM" id="SSF103473">
    <property type="entry name" value="MFS general substrate transporter"/>
    <property type="match status" value="1"/>
</dbReference>
<dbReference type="GO" id="GO:0022857">
    <property type="term" value="F:transmembrane transporter activity"/>
    <property type="evidence" value="ECO:0007669"/>
    <property type="project" value="InterPro"/>
</dbReference>
<sequence>MPETAAASQTNETSAHFRTIIIGILAATGGLMSGLDIGVISGALDFVADTFKASTFAQEWIVSAMMAGAAIGAVLAGWLARISGRKWALVGGGVIFVLGSLACAFAWSVSTMIAGRALMGLAIGIAAFTSPLYLSEIASENTRGAMISTYQLMITVGIFLAFISDTLFSYHGQWRWMFGVIAIPGVLFVIGVLFLPYSPRWLMMQGRREEALTVLKDLRPTPHEAHAEIRAIDEQLQQRQGGFSLLLKNANFRRSILLGILLQVMQQFAGINVVMYYAPKIFALAGFVGTAQMWCTAMIGFVNVLATLAAIGLVDRWGRKPILYCGFSIMTVAMGALAVLNHVGMDSQAAKVLCVFLIMIFIVAHAMSAGPLMWVLCSEIQPIKGRDLGITFSTLTNWVSNMIVGASFLSILGWLGGAKTFGLMGLLNALFFVLTYVFVPETKGVSLEVIEQNLMAGKKLRDIGQKV</sequence>
<dbReference type="InterPro" id="IPR005828">
    <property type="entry name" value="MFS_sugar_transport-like"/>
</dbReference>
<organism evidence="12 13">
    <name type="scientific">Acetobacter indonesiensis</name>
    <dbReference type="NCBI Taxonomy" id="104101"/>
    <lineage>
        <taxon>Bacteria</taxon>
        <taxon>Pseudomonadati</taxon>
        <taxon>Pseudomonadota</taxon>
        <taxon>Alphaproteobacteria</taxon>
        <taxon>Acetobacterales</taxon>
        <taxon>Acetobacteraceae</taxon>
        <taxon>Acetobacter</taxon>
    </lineage>
</organism>
<evidence type="ECO:0000256" key="2">
    <source>
        <dbReference type="ARBA" id="ARBA00010992"/>
    </source>
</evidence>
<comment type="subcellular location">
    <subcellularLocation>
        <location evidence="1">Cell membrane</location>
        <topology evidence="1">Multi-pass membrane protein</topology>
    </subcellularLocation>
</comment>
<dbReference type="InterPro" id="IPR020846">
    <property type="entry name" value="MFS_dom"/>
</dbReference>
<protein>
    <submittedName>
        <fullName evidence="12">D-galactose transporter GalP</fullName>
    </submittedName>
</protein>
<keyword evidence="6 10" id="KW-0812">Transmembrane</keyword>
<keyword evidence="5" id="KW-0762">Sugar transport</keyword>
<gene>
    <name evidence="12" type="ORF">HK17_07145</name>
</gene>
<reference evidence="13" key="1">
    <citation type="submission" date="2014-06" db="EMBL/GenBank/DDBJ databases">
        <authorList>
            <person name="Winans N.J."/>
            <person name="Newell P.D."/>
            <person name="Douglas A.E."/>
        </authorList>
    </citation>
    <scope>NUCLEOTIDE SEQUENCE [LARGE SCALE GENOMIC DNA]</scope>
</reference>
<dbReference type="PANTHER" id="PTHR48020:SF12">
    <property type="entry name" value="PROTON MYO-INOSITOL COTRANSPORTER"/>
    <property type="match status" value="1"/>
</dbReference>
<dbReference type="InterPro" id="IPR003663">
    <property type="entry name" value="Sugar/inositol_transpt"/>
</dbReference>
<feature type="transmembrane region" description="Helical" evidence="10">
    <location>
        <begin position="146"/>
        <end position="164"/>
    </location>
</feature>
<feature type="transmembrane region" description="Helical" evidence="10">
    <location>
        <begin position="388"/>
        <end position="415"/>
    </location>
</feature>
<dbReference type="PROSITE" id="PS00216">
    <property type="entry name" value="SUGAR_TRANSPORT_1"/>
    <property type="match status" value="1"/>
</dbReference>
<feature type="transmembrane region" description="Helical" evidence="10">
    <location>
        <begin position="291"/>
        <end position="314"/>
    </location>
</feature>
<dbReference type="GO" id="GO:0005886">
    <property type="term" value="C:plasma membrane"/>
    <property type="evidence" value="ECO:0007669"/>
    <property type="project" value="UniProtKB-SubCell"/>
</dbReference>
<evidence type="ECO:0000256" key="1">
    <source>
        <dbReference type="ARBA" id="ARBA00004651"/>
    </source>
</evidence>
<dbReference type="RefSeq" id="WP_086613036.1">
    <property type="nucleotide sequence ID" value="NZ_JBDOBY010000003.1"/>
</dbReference>
<comment type="caution">
    <text evidence="12">The sequence shown here is derived from an EMBL/GenBank/DDBJ whole genome shotgun (WGS) entry which is preliminary data.</text>
</comment>
<feature type="transmembrane region" description="Helical" evidence="10">
    <location>
        <begin position="87"/>
        <end position="107"/>
    </location>
</feature>
<evidence type="ECO:0000256" key="8">
    <source>
        <dbReference type="ARBA" id="ARBA00023136"/>
    </source>
</evidence>
<feature type="transmembrane region" description="Helical" evidence="10">
    <location>
        <begin position="421"/>
        <end position="439"/>
    </location>
</feature>
<evidence type="ECO:0000256" key="3">
    <source>
        <dbReference type="ARBA" id="ARBA00022448"/>
    </source>
</evidence>
<evidence type="ECO:0000259" key="11">
    <source>
        <dbReference type="PROSITE" id="PS50850"/>
    </source>
</evidence>
<feature type="transmembrane region" description="Helical" evidence="10">
    <location>
        <begin position="176"/>
        <end position="198"/>
    </location>
</feature>
<feature type="domain" description="Major facilitator superfamily (MFS) profile" evidence="11">
    <location>
        <begin position="22"/>
        <end position="443"/>
    </location>
</feature>
<dbReference type="PROSITE" id="PS00217">
    <property type="entry name" value="SUGAR_TRANSPORT_2"/>
    <property type="match status" value="1"/>
</dbReference>
<keyword evidence="3 9" id="KW-0813">Transport</keyword>
<feature type="transmembrane region" description="Helical" evidence="10">
    <location>
        <begin position="60"/>
        <end position="80"/>
    </location>
</feature>
<evidence type="ECO:0000256" key="5">
    <source>
        <dbReference type="ARBA" id="ARBA00022597"/>
    </source>
</evidence>
<dbReference type="InterPro" id="IPR036259">
    <property type="entry name" value="MFS_trans_sf"/>
</dbReference>
<feature type="transmembrane region" description="Helical" evidence="10">
    <location>
        <begin position="349"/>
        <end position="376"/>
    </location>
</feature>
<dbReference type="InterPro" id="IPR005829">
    <property type="entry name" value="Sugar_transporter_CS"/>
</dbReference>
<dbReference type="Pfam" id="PF00083">
    <property type="entry name" value="Sugar_tr"/>
    <property type="match status" value="1"/>
</dbReference>
<comment type="similarity">
    <text evidence="2 9">Belongs to the major facilitator superfamily. Sugar transporter (TC 2.A.1.1) family.</text>
</comment>
<evidence type="ECO:0000256" key="6">
    <source>
        <dbReference type="ARBA" id="ARBA00022692"/>
    </source>
</evidence>
<dbReference type="PRINTS" id="PR00171">
    <property type="entry name" value="SUGRTRNSPORT"/>
</dbReference>
<name>A0A252ATV0_9PROT</name>
<keyword evidence="4" id="KW-1003">Cell membrane</keyword>
<keyword evidence="7 10" id="KW-1133">Transmembrane helix</keyword>
<dbReference type="PANTHER" id="PTHR48020">
    <property type="entry name" value="PROTON MYO-INOSITOL COTRANSPORTER"/>
    <property type="match status" value="1"/>
</dbReference>
<dbReference type="FunFam" id="1.20.1250.20:FF:000218">
    <property type="entry name" value="facilitated trehalose transporter Tret1"/>
    <property type="match status" value="1"/>
</dbReference>
<dbReference type="CDD" id="cd17315">
    <property type="entry name" value="MFS_GLUT_like"/>
    <property type="match status" value="1"/>
</dbReference>
<dbReference type="AlphaFoldDB" id="A0A252ATV0"/>
<feature type="transmembrane region" description="Helical" evidence="10">
    <location>
        <begin position="113"/>
        <end position="134"/>
    </location>
</feature>
<dbReference type="Proteomes" id="UP000194641">
    <property type="component" value="Unassembled WGS sequence"/>
</dbReference>
<accession>A0A252ATV0</accession>
<evidence type="ECO:0000313" key="13">
    <source>
        <dbReference type="Proteomes" id="UP000194641"/>
    </source>
</evidence>
<feature type="transmembrane region" description="Helical" evidence="10">
    <location>
        <begin position="256"/>
        <end position="279"/>
    </location>
</feature>
<proteinExistence type="inferred from homology"/>
<evidence type="ECO:0000256" key="4">
    <source>
        <dbReference type="ARBA" id="ARBA00022475"/>
    </source>
</evidence>
<dbReference type="Gene3D" id="1.20.1250.20">
    <property type="entry name" value="MFS general substrate transporter like domains"/>
    <property type="match status" value="1"/>
</dbReference>
<evidence type="ECO:0000256" key="7">
    <source>
        <dbReference type="ARBA" id="ARBA00022989"/>
    </source>
</evidence>
<dbReference type="NCBIfam" id="TIGR00879">
    <property type="entry name" value="SP"/>
    <property type="match status" value="1"/>
</dbReference>
<feature type="transmembrane region" description="Helical" evidence="10">
    <location>
        <begin position="20"/>
        <end position="40"/>
    </location>
</feature>
<dbReference type="InterPro" id="IPR050814">
    <property type="entry name" value="Myo-inositol_Transporter"/>
</dbReference>
<feature type="transmembrane region" description="Helical" evidence="10">
    <location>
        <begin position="321"/>
        <end position="343"/>
    </location>
</feature>
<dbReference type="PROSITE" id="PS50850">
    <property type="entry name" value="MFS"/>
    <property type="match status" value="1"/>
</dbReference>
<keyword evidence="8 10" id="KW-0472">Membrane</keyword>
<dbReference type="EMBL" id="JOPA01000020">
    <property type="protein sequence ID" value="OUI93738.1"/>
    <property type="molecule type" value="Genomic_DNA"/>
</dbReference>
<evidence type="ECO:0000256" key="10">
    <source>
        <dbReference type="SAM" id="Phobius"/>
    </source>
</evidence>